<feature type="transmembrane region" description="Helical" evidence="1">
    <location>
        <begin position="131"/>
        <end position="152"/>
    </location>
</feature>
<keyword evidence="1" id="KW-0472">Membrane</keyword>
<evidence type="ECO:0000256" key="1">
    <source>
        <dbReference type="SAM" id="Phobius"/>
    </source>
</evidence>
<feature type="transmembrane region" description="Helical" evidence="1">
    <location>
        <begin position="202"/>
        <end position="235"/>
    </location>
</feature>
<feature type="transmembrane region" description="Helical" evidence="1">
    <location>
        <begin position="47"/>
        <end position="70"/>
    </location>
</feature>
<evidence type="ECO:0000313" key="3">
    <source>
        <dbReference type="Proteomes" id="UP000199478"/>
    </source>
</evidence>
<feature type="transmembrane region" description="Helical" evidence="1">
    <location>
        <begin position="164"/>
        <end position="182"/>
    </location>
</feature>
<sequence length="305" mass="32226">MGAMSDRSQTLKQVARRIGQLVTMLAFVFVGWALFEQRGALGNWQPSVSQVLMLALLVAVYCAALGLLAFNWATIVQTLVQPSPPVAPLLLSYTKTQIAKYIPGNIVHLVSRHIFLKDFGLDHRPLATASVIELASLPLCAVIAACLVVPFVGGAGQVHAQLETLAPLFLAMAAGIAALVSWRIQRSWRMAALRVLSRGVGFMVFQGTIFAVVLFVVSGSFVAVAIPAAIFAWLVGFLTPAAPGGIAVREALLVGLLAQAAAGDELLIAALILRVITTAGDLALYIAGNVMLGKRVAAITDSPHR</sequence>
<feature type="transmembrane region" description="Helical" evidence="1">
    <location>
        <begin position="266"/>
        <end position="287"/>
    </location>
</feature>
<keyword evidence="1" id="KW-0812">Transmembrane</keyword>
<keyword evidence="3" id="KW-1185">Reference proteome</keyword>
<dbReference type="EMBL" id="FOYP01000001">
    <property type="protein sequence ID" value="SFR47622.1"/>
    <property type="molecule type" value="Genomic_DNA"/>
</dbReference>
<dbReference type="STRING" id="390270.SAMN04488005_2393"/>
<dbReference type="Proteomes" id="UP000199478">
    <property type="component" value="Unassembled WGS sequence"/>
</dbReference>
<reference evidence="3" key="1">
    <citation type="submission" date="2016-10" db="EMBL/GenBank/DDBJ databases">
        <authorList>
            <person name="Varghese N."/>
            <person name="Submissions S."/>
        </authorList>
    </citation>
    <scope>NUCLEOTIDE SEQUENCE [LARGE SCALE GENOMIC DNA]</scope>
    <source>
        <strain evidence="3">DSM 26879</strain>
    </source>
</reference>
<accession>A0A1I6GZL7</accession>
<dbReference type="AlphaFoldDB" id="A0A1I6GZL7"/>
<organism evidence="2 3">
    <name type="scientific">Yoonia tamlensis</name>
    <dbReference type="NCBI Taxonomy" id="390270"/>
    <lineage>
        <taxon>Bacteria</taxon>
        <taxon>Pseudomonadati</taxon>
        <taxon>Pseudomonadota</taxon>
        <taxon>Alphaproteobacteria</taxon>
        <taxon>Rhodobacterales</taxon>
        <taxon>Paracoccaceae</taxon>
        <taxon>Yoonia</taxon>
    </lineage>
</organism>
<feature type="transmembrane region" description="Helical" evidence="1">
    <location>
        <begin position="14"/>
        <end position="35"/>
    </location>
</feature>
<proteinExistence type="predicted"/>
<protein>
    <recommendedName>
        <fullName evidence="4">Lysylphosphatidylglycerol synthase TM region</fullName>
    </recommendedName>
</protein>
<evidence type="ECO:0008006" key="4">
    <source>
        <dbReference type="Google" id="ProtNLM"/>
    </source>
</evidence>
<evidence type="ECO:0000313" key="2">
    <source>
        <dbReference type="EMBL" id="SFR47622.1"/>
    </source>
</evidence>
<keyword evidence="1" id="KW-1133">Transmembrane helix</keyword>
<name>A0A1I6GZL7_9RHOB</name>
<gene>
    <name evidence="2" type="ORF">SAMN04488005_2393</name>
</gene>